<feature type="transmembrane region" description="Helical" evidence="7">
    <location>
        <begin position="229"/>
        <end position="251"/>
    </location>
</feature>
<feature type="transmembrane region" description="Helical" evidence="7">
    <location>
        <begin position="64"/>
        <end position="84"/>
    </location>
</feature>
<keyword evidence="6 7" id="KW-0472">Membrane</keyword>
<evidence type="ECO:0000256" key="7">
    <source>
        <dbReference type="SAM" id="Phobius"/>
    </source>
</evidence>
<keyword evidence="9" id="KW-1185">Reference proteome</keyword>
<dbReference type="GO" id="GO:0016020">
    <property type="term" value="C:membrane"/>
    <property type="evidence" value="ECO:0007669"/>
    <property type="project" value="UniProtKB-SubCell"/>
</dbReference>
<evidence type="ECO:0000313" key="8">
    <source>
        <dbReference type="EMBL" id="OJI92864.1"/>
    </source>
</evidence>
<dbReference type="RefSeq" id="WP_072631449.1">
    <property type="nucleotide sequence ID" value="NZ_MLCB01000164.1"/>
</dbReference>
<feature type="transmembrane region" description="Helical" evidence="7">
    <location>
        <begin position="127"/>
        <end position="149"/>
    </location>
</feature>
<accession>A0A1L9NUP1</accession>
<feature type="transmembrane region" description="Helical" evidence="7">
    <location>
        <begin position="170"/>
        <end position="191"/>
    </location>
</feature>
<keyword evidence="4 7" id="KW-0812">Transmembrane</keyword>
<evidence type="ECO:0000256" key="3">
    <source>
        <dbReference type="ARBA" id="ARBA00022475"/>
    </source>
</evidence>
<feature type="transmembrane region" description="Helical" evidence="7">
    <location>
        <begin position="6"/>
        <end position="23"/>
    </location>
</feature>
<keyword evidence="5 7" id="KW-1133">Transmembrane helix</keyword>
<comment type="caution">
    <text evidence="8">The sequence shown here is derived from an EMBL/GenBank/DDBJ whole genome shotgun (WGS) entry which is preliminary data.</text>
</comment>
<evidence type="ECO:0000256" key="1">
    <source>
        <dbReference type="ARBA" id="ARBA00004141"/>
    </source>
</evidence>
<dbReference type="InterPro" id="IPR004776">
    <property type="entry name" value="Mem_transp_PIN-like"/>
</dbReference>
<feature type="transmembrane region" description="Helical" evidence="7">
    <location>
        <begin position="96"/>
        <end position="115"/>
    </location>
</feature>
<evidence type="ECO:0000256" key="6">
    <source>
        <dbReference type="ARBA" id="ARBA00023136"/>
    </source>
</evidence>
<protein>
    <submittedName>
        <fullName evidence="8">Putative transporter YfdV</fullName>
    </submittedName>
</protein>
<dbReference type="OrthoDB" id="9810457at2"/>
<dbReference type="PANTHER" id="PTHR36838:SF3">
    <property type="entry name" value="TRANSPORTER AUXIN EFFLUX CARRIER EC FAMILY"/>
    <property type="match status" value="1"/>
</dbReference>
<feature type="transmembrane region" description="Helical" evidence="7">
    <location>
        <begin position="257"/>
        <end position="278"/>
    </location>
</feature>
<gene>
    <name evidence="8" type="ORF">PFRI_29250</name>
</gene>
<keyword evidence="3" id="KW-1003">Cell membrane</keyword>
<dbReference type="Proteomes" id="UP000184514">
    <property type="component" value="Unassembled WGS sequence"/>
</dbReference>
<evidence type="ECO:0000256" key="5">
    <source>
        <dbReference type="ARBA" id="ARBA00022989"/>
    </source>
</evidence>
<comment type="subcellular location">
    <subcellularLocation>
        <location evidence="1">Membrane</location>
        <topology evidence="1">Multi-pass membrane protein</topology>
    </subcellularLocation>
</comment>
<organism evidence="8 9">
    <name type="scientific">Planktotalea frisia</name>
    <dbReference type="NCBI Taxonomy" id="696762"/>
    <lineage>
        <taxon>Bacteria</taxon>
        <taxon>Pseudomonadati</taxon>
        <taxon>Pseudomonadota</taxon>
        <taxon>Alphaproteobacteria</taxon>
        <taxon>Rhodobacterales</taxon>
        <taxon>Paracoccaceae</taxon>
        <taxon>Planktotalea</taxon>
    </lineage>
</organism>
<reference evidence="8 9" key="1">
    <citation type="submission" date="2016-10" db="EMBL/GenBank/DDBJ databases">
        <title>Genome sequence of Planktotalea frisia SH6-1.</title>
        <authorList>
            <person name="Poehlein A."/>
            <person name="Bakenhus I."/>
            <person name="Voget S."/>
            <person name="Brinkhoff T."/>
            <person name="Simon M."/>
        </authorList>
    </citation>
    <scope>NUCLEOTIDE SEQUENCE [LARGE SCALE GENOMIC DNA]</scope>
    <source>
        <strain evidence="8 9">SH6-1</strain>
    </source>
</reference>
<sequence length="311" mass="33193">MQALIDVILPVFMVVGFGYVLAWREFLSDIAIDSIMKFAQQVAVPCLLFSALSQIDLSTGFDPALLLSFYTGAAISFALGLFGAHHIFGRSWEDSVVIGFCALFSNSVLLGLAITERAYGADALAGNYAIIALHSPFCYGLGITVMELVRAKEAGTSMARLPGTVLKAMFSNVLIIAIVLGFLVNISGFAIPKPIQGGLDMMVRTALPTALFALGGILYRYRPAGDMKVILFACSLSLLVHPAITFTLGYVTSVSEAGMRSTVITSAMAPGVNAYIFASMYQRALRVAASTVLIATAFTVVSAWFWLTVLP</sequence>
<evidence type="ECO:0000313" key="9">
    <source>
        <dbReference type="Proteomes" id="UP000184514"/>
    </source>
</evidence>
<dbReference type="AlphaFoldDB" id="A0A1L9NUP1"/>
<dbReference type="STRING" id="696762.PFRI_29250"/>
<dbReference type="EMBL" id="MLCB01000164">
    <property type="protein sequence ID" value="OJI92864.1"/>
    <property type="molecule type" value="Genomic_DNA"/>
</dbReference>
<feature type="transmembrane region" description="Helical" evidence="7">
    <location>
        <begin position="285"/>
        <end position="307"/>
    </location>
</feature>
<proteinExistence type="predicted"/>
<name>A0A1L9NUP1_9RHOB</name>
<evidence type="ECO:0000256" key="2">
    <source>
        <dbReference type="ARBA" id="ARBA00022448"/>
    </source>
</evidence>
<feature type="transmembrane region" description="Helical" evidence="7">
    <location>
        <begin position="203"/>
        <end position="222"/>
    </location>
</feature>
<keyword evidence="2" id="KW-0813">Transport</keyword>
<dbReference type="Pfam" id="PF03547">
    <property type="entry name" value="Mem_trans"/>
    <property type="match status" value="1"/>
</dbReference>
<dbReference type="PANTHER" id="PTHR36838">
    <property type="entry name" value="AUXIN EFFLUX CARRIER FAMILY PROTEIN"/>
    <property type="match status" value="1"/>
</dbReference>
<dbReference type="GO" id="GO:0055085">
    <property type="term" value="P:transmembrane transport"/>
    <property type="evidence" value="ECO:0007669"/>
    <property type="project" value="InterPro"/>
</dbReference>
<evidence type="ECO:0000256" key="4">
    <source>
        <dbReference type="ARBA" id="ARBA00022692"/>
    </source>
</evidence>